<feature type="compositionally biased region" description="Polar residues" evidence="6">
    <location>
        <begin position="169"/>
        <end position="184"/>
    </location>
</feature>
<dbReference type="GO" id="GO:0005096">
    <property type="term" value="F:GTPase activator activity"/>
    <property type="evidence" value="ECO:0007669"/>
    <property type="project" value="EnsemblFungi"/>
</dbReference>
<dbReference type="Pfam" id="PF02020">
    <property type="entry name" value="W2"/>
    <property type="match status" value="1"/>
</dbReference>
<dbReference type="Gene3D" id="3.30.30.170">
    <property type="match status" value="1"/>
</dbReference>
<dbReference type="GO" id="GO:0005092">
    <property type="term" value="F:GDP-dissociation inhibitor activity"/>
    <property type="evidence" value="ECO:0007669"/>
    <property type="project" value="EnsemblFungi"/>
</dbReference>
<keyword evidence="4" id="KW-0648">Protein biosynthesis</keyword>
<evidence type="ECO:0000256" key="1">
    <source>
        <dbReference type="ARBA" id="ARBA00010397"/>
    </source>
</evidence>
<keyword evidence="5" id="KW-0342">GTP-binding</keyword>
<dbReference type="GO" id="GO:0071074">
    <property type="term" value="F:eukaryotic initiation factor eIF2 binding"/>
    <property type="evidence" value="ECO:0007669"/>
    <property type="project" value="TreeGrafter"/>
</dbReference>
<keyword evidence="3" id="KW-0547">Nucleotide-binding</keyword>
<dbReference type="InterPro" id="IPR002735">
    <property type="entry name" value="Transl_init_fac_IF2/IF5_dom"/>
</dbReference>
<evidence type="ECO:0000256" key="4">
    <source>
        <dbReference type="ARBA" id="ARBA00022917"/>
    </source>
</evidence>
<dbReference type="PROSITE" id="PS51363">
    <property type="entry name" value="W2"/>
    <property type="match status" value="1"/>
</dbReference>
<dbReference type="GO" id="GO:0043614">
    <property type="term" value="C:multi-eIF complex"/>
    <property type="evidence" value="ECO:0007669"/>
    <property type="project" value="EnsemblFungi"/>
</dbReference>
<dbReference type="Proteomes" id="UP000006701">
    <property type="component" value="Unassembled WGS sequence"/>
</dbReference>
<dbReference type="GO" id="GO:0042256">
    <property type="term" value="P:cytosolic ribosome assembly"/>
    <property type="evidence" value="ECO:0007669"/>
    <property type="project" value="EnsemblFungi"/>
</dbReference>
<dbReference type="KEGG" id="act:ACLA_080820"/>
<dbReference type="OMA" id="YRYKMEK"/>
<dbReference type="GO" id="GO:0003743">
    <property type="term" value="F:translation initiation factor activity"/>
    <property type="evidence" value="ECO:0007669"/>
    <property type="project" value="UniProtKB-KW"/>
</dbReference>
<reference evidence="8 9" key="1">
    <citation type="journal article" date="2008" name="PLoS Genet.">
        <title>Genomic islands in the pathogenic filamentous fungus Aspergillus fumigatus.</title>
        <authorList>
            <person name="Fedorova N.D."/>
            <person name="Khaldi N."/>
            <person name="Joardar V.S."/>
            <person name="Maiti R."/>
            <person name="Amedeo P."/>
            <person name="Anderson M.J."/>
            <person name="Crabtree J."/>
            <person name="Silva J.C."/>
            <person name="Badger J.H."/>
            <person name="Albarraq A."/>
            <person name="Angiuoli S."/>
            <person name="Bussey H."/>
            <person name="Bowyer P."/>
            <person name="Cotty P.J."/>
            <person name="Dyer P.S."/>
            <person name="Egan A."/>
            <person name="Galens K."/>
            <person name="Fraser-Liggett C.M."/>
            <person name="Haas B.J."/>
            <person name="Inman J.M."/>
            <person name="Kent R."/>
            <person name="Lemieux S."/>
            <person name="Malavazi I."/>
            <person name="Orvis J."/>
            <person name="Roemer T."/>
            <person name="Ronning C.M."/>
            <person name="Sundaram J.P."/>
            <person name="Sutton G."/>
            <person name="Turner G."/>
            <person name="Venter J.C."/>
            <person name="White O.R."/>
            <person name="Whitty B.R."/>
            <person name="Youngman P."/>
            <person name="Wolfe K.H."/>
            <person name="Goldman G.H."/>
            <person name="Wortman J.R."/>
            <person name="Jiang B."/>
            <person name="Denning D.W."/>
            <person name="Nierman W.C."/>
        </authorList>
    </citation>
    <scope>NUCLEOTIDE SEQUENCE [LARGE SCALE GENOMIC DNA]</scope>
    <source>
        <strain evidence="9">ATCC 1007 / CBS 513.65 / DSM 816 / NCTC 3887 / NRRL 1</strain>
    </source>
</reference>
<dbReference type="EMBL" id="DS027060">
    <property type="protein sequence ID" value="EAW06398.1"/>
    <property type="molecule type" value="Genomic_DNA"/>
</dbReference>
<dbReference type="RefSeq" id="XP_001267824.1">
    <property type="nucleotide sequence ID" value="XM_001267823.1"/>
</dbReference>
<evidence type="ECO:0000256" key="6">
    <source>
        <dbReference type="SAM" id="MobiDB-lite"/>
    </source>
</evidence>
<sequence>MATVNIRRDVTDPFYRYKMERLQSKIEGKGNGIKTVVVNLNSVAQSLSRPPSYVIKYFGFELGAQANAKPTDDRWIINGAHDAGKLQDYLDGFISKFVLCKKCKNPETDVIIKDEKIILDCKACGQRTDVDPRLKLSTFIIRDRVSTKGGKKDKAARRAARRNKDKNEATNGDNASPGDSNSGNSDEDLAIEANSDDELTRRIKAEAQGIEAEDDINDDEWAVDVSEEAVKARAKELPDDLKRSLVLEDADEDGEPDGPSAYEQLGSWVLEAATEKGGVAAVSDVDIYMKAKEFGIETKHKTVAVLAQTIFDDKIVKQIPTRAALLKKMITSERHEKSFLGGTERFVGKDRPELIAQVPAILLGYYQNDLVSEEILKAWGAKASKKYVDLSTSKKVRKAAQPFLEWLENAESDEEEEDSDDSE</sequence>
<dbReference type="SUPFAM" id="SSF100966">
    <property type="entry name" value="Translation initiation factor 2 beta, aIF2beta, N-terminal domain"/>
    <property type="match status" value="1"/>
</dbReference>
<evidence type="ECO:0000256" key="3">
    <source>
        <dbReference type="ARBA" id="ARBA00022741"/>
    </source>
</evidence>
<feature type="compositionally biased region" description="Acidic residues" evidence="6">
    <location>
        <begin position="185"/>
        <end position="197"/>
    </location>
</feature>
<dbReference type="FunFam" id="1.25.40.180:FF:000031">
    <property type="entry name" value="Eukaryotic translation initiation factor 5"/>
    <property type="match status" value="1"/>
</dbReference>
<keyword evidence="9" id="KW-1185">Reference proteome</keyword>
<dbReference type="GeneID" id="4700143"/>
<comment type="similarity">
    <text evidence="1">Belongs to the eIF-2-beta/eIF-5 family.</text>
</comment>
<dbReference type="HOGENOM" id="CLU_026663_1_0_1"/>
<dbReference type="GO" id="GO:0033290">
    <property type="term" value="C:eukaryotic 48S preinitiation complex"/>
    <property type="evidence" value="ECO:0007669"/>
    <property type="project" value="EnsemblFungi"/>
</dbReference>
<protein>
    <submittedName>
        <fullName evidence="8">Eukaryotic translation initiation factor 5, putative</fullName>
    </submittedName>
</protein>
<dbReference type="VEuPathDB" id="FungiDB:ACLA_080820"/>
<dbReference type="PANTHER" id="PTHR23001">
    <property type="entry name" value="EUKARYOTIC TRANSLATION INITIATION FACTOR"/>
    <property type="match status" value="1"/>
</dbReference>
<evidence type="ECO:0000256" key="5">
    <source>
        <dbReference type="ARBA" id="ARBA00023134"/>
    </source>
</evidence>
<dbReference type="GO" id="GO:0005829">
    <property type="term" value="C:cytosol"/>
    <property type="evidence" value="ECO:0007669"/>
    <property type="project" value="TreeGrafter"/>
</dbReference>
<dbReference type="Gene3D" id="2.20.25.350">
    <property type="match status" value="1"/>
</dbReference>
<dbReference type="FunFam" id="3.30.30.170:FF:000002">
    <property type="entry name" value="Eukaryotic translation initiation factor 5"/>
    <property type="match status" value="1"/>
</dbReference>
<dbReference type="PANTHER" id="PTHR23001:SF7">
    <property type="entry name" value="EUKARYOTIC TRANSLATION INITIATION FACTOR 5"/>
    <property type="match status" value="1"/>
</dbReference>
<dbReference type="SUPFAM" id="SSF48371">
    <property type="entry name" value="ARM repeat"/>
    <property type="match status" value="1"/>
</dbReference>
<proteinExistence type="inferred from homology"/>
<organism evidence="8 9">
    <name type="scientific">Aspergillus clavatus (strain ATCC 1007 / CBS 513.65 / DSM 816 / NCTC 3887 / NRRL 1 / QM 1276 / 107)</name>
    <dbReference type="NCBI Taxonomy" id="344612"/>
    <lineage>
        <taxon>Eukaryota</taxon>
        <taxon>Fungi</taxon>
        <taxon>Dikarya</taxon>
        <taxon>Ascomycota</taxon>
        <taxon>Pezizomycotina</taxon>
        <taxon>Eurotiomycetes</taxon>
        <taxon>Eurotiomycetidae</taxon>
        <taxon>Eurotiales</taxon>
        <taxon>Aspergillaceae</taxon>
        <taxon>Aspergillus</taxon>
        <taxon>Aspergillus subgen. Fumigati</taxon>
    </lineage>
</organism>
<dbReference type="SMART" id="SM00515">
    <property type="entry name" value="eIF5C"/>
    <property type="match status" value="1"/>
</dbReference>
<dbReference type="Pfam" id="PF01873">
    <property type="entry name" value="eIF-5_eIF-2B"/>
    <property type="match status" value="1"/>
</dbReference>
<dbReference type="SMART" id="SM00653">
    <property type="entry name" value="eIF2B_5"/>
    <property type="match status" value="1"/>
</dbReference>
<dbReference type="Gene3D" id="1.25.40.180">
    <property type="match status" value="1"/>
</dbReference>
<evidence type="ECO:0000259" key="7">
    <source>
        <dbReference type="PROSITE" id="PS51363"/>
    </source>
</evidence>
<name>A1CSW1_ASPCL</name>
<dbReference type="GO" id="GO:0001732">
    <property type="term" value="P:formation of cytoplasmic translation initiation complex"/>
    <property type="evidence" value="ECO:0007669"/>
    <property type="project" value="EnsemblFungi"/>
</dbReference>
<dbReference type="InterPro" id="IPR016190">
    <property type="entry name" value="Transl_init_fac_IF2/IF5_Zn-bd"/>
</dbReference>
<dbReference type="SUPFAM" id="SSF75689">
    <property type="entry name" value="Zinc-binding domain of translation initiation factor 2 beta"/>
    <property type="match status" value="1"/>
</dbReference>
<evidence type="ECO:0000313" key="8">
    <source>
        <dbReference type="EMBL" id="EAW06398.1"/>
    </source>
</evidence>
<evidence type="ECO:0000313" key="9">
    <source>
        <dbReference type="Proteomes" id="UP000006701"/>
    </source>
</evidence>
<dbReference type="InterPro" id="IPR045196">
    <property type="entry name" value="IF2/IF5"/>
</dbReference>
<dbReference type="AlphaFoldDB" id="A1CSW1"/>
<dbReference type="InterPro" id="IPR016189">
    <property type="entry name" value="Transl_init_fac_IF2/IF5_N"/>
</dbReference>
<dbReference type="FunFam" id="2.20.25.350:FF:000001">
    <property type="entry name" value="Eukaryotic translation initiation factor 5"/>
    <property type="match status" value="1"/>
</dbReference>
<dbReference type="CDD" id="cd11561">
    <property type="entry name" value="W2_eIF5"/>
    <property type="match status" value="1"/>
</dbReference>
<feature type="domain" description="W2" evidence="7">
    <location>
        <begin position="255"/>
        <end position="417"/>
    </location>
</feature>
<feature type="region of interest" description="Disordered" evidence="6">
    <location>
        <begin position="149"/>
        <end position="197"/>
    </location>
</feature>
<dbReference type="GO" id="GO:0005525">
    <property type="term" value="F:GTP binding"/>
    <property type="evidence" value="ECO:0007669"/>
    <property type="project" value="UniProtKB-KW"/>
</dbReference>
<dbReference type="InterPro" id="IPR016024">
    <property type="entry name" value="ARM-type_fold"/>
</dbReference>
<keyword evidence="2 8" id="KW-0396">Initiation factor</keyword>
<accession>A1CSW1</accession>
<dbReference type="InterPro" id="IPR003307">
    <property type="entry name" value="W2_domain"/>
</dbReference>
<dbReference type="STRING" id="344612.A1CSW1"/>
<evidence type="ECO:0000256" key="2">
    <source>
        <dbReference type="ARBA" id="ARBA00022540"/>
    </source>
</evidence>
<dbReference type="GO" id="GO:0045947">
    <property type="term" value="P:negative regulation of translational initiation"/>
    <property type="evidence" value="ECO:0007669"/>
    <property type="project" value="EnsemblFungi"/>
</dbReference>
<feature type="compositionally biased region" description="Basic residues" evidence="6">
    <location>
        <begin position="154"/>
        <end position="164"/>
    </location>
</feature>
<dbReference type="OrthoDB" id="10250831at2759"/>
<gene>
    <name evidence="8" type="ORF">ACLA_080820</name>
</gene>
<dbReference type="eggNOG" id="KOG2767">
    <property type="taxonomic scope" value="Eukaryota"/>
</dbReference>